<feature type="domain" description="Orc1-like AAA ATPase" evidence="2">
    <location>
        <begin position="203"/>
        <end position="336"/>
    </location>
</feature>
<dbReference type="AlphaFoldDB" id="D5G8Q7"/>
<dbReference type="KEGG" id="tml:GSTUM_00003099001"/>
<dbReference type="InterPro" id="IPR027417">
    <property type="entry name" value="P-loop_NTPase"/>
</dbReference>
<dbReference type="SUPFAM" id="SSF52540">
    <property type="entry name" value="P-loop containing nucleoside triphosphate hydrolases"/>
    <property type="match status" value="1"/>
</dbReference>
<dbReference type="PANTHER" id="PTHR36168:SF1">
    <property type="entry name" value="ORC1-LIKE AAA ATPASE DOMAIN-CONTAINING PROTEIN"/>
    <property type="match status" value="1"/>
</dbReference>
<name>D5G8Q7_TUBMM</name>
<feature type="region of interest" description="Disordered" evidence="1">
    <location>
        <begin position="40"/>
        <end position="66"/>
    </location>
</feature>
<dbReference type="Pfam" id="PF13191">
    <property type="entry name" value="AAA_16"/>
    <property type="match status" value="1"/>
</dbReference>
<feature type="compositionally biased region" description="Gly residues" evidence="1">
    <location>
        <begin position="82"/>
        <end position="93"/>
    </location>
</feature>
<keyword evidence="5" id="KW-1185">Reference proteome</keyword>
<evidence type="ECO:0000259" key="3">
    <source>
        <dbReference type="Pfam" id="PF24913"/>
    </source>
</evidence>
<evidence type="ECO:0000256" key="1">
    <source>
        <dbReference type="SAM" id="MobiDB-lite"/>
    </source>
</evidence>
<feature type="region of interest" description="Disordered" evidence="1">
    <location>
        <begin position="79"/>
        <end position="123"/>
    </location>
</feature>
<dbReference type="EMBL" id="FN430050">
    <property type="protein sequence ID" value="CAZ80900.1"/>
    <property type="molecule type" value="Genomic_DNA"/>
</dbReference>
<dbReference type="eggNOG" id="ENOG502QTW2">
    <property type="taxonomic scope" value="Eukaryota"/>
</dbReference>
<dbReference type="Pfam" id="PF24913">
    <property type="entry name" value="WHD_AAA_fung"/>
    <property type="match status" value="1"/>
</dbReference>
<gene>
    <name evidence="4" type="ORF">GSTUM_00003099001</name>
</gene>
<dbReference type="GeneID" id="9186268"/>
<dbReference type="InParanoid" id="D5G8Q7"/>
<evidence type="ECO:0000313" key="5">
    <source>
        <dbReference type="Proteomes" id="UP000006911"/>
    </source>
</evidence>
<dbReference type="PANTHER" id="PTHR36168">
    <property type="entry name" value="CHROMOSOME 1, WHOLE GENOME SHOTGUN SEQUENCE"/>
    <property type="match status" value="1"/>
</dbReference>
<organism evidence="4 5">
    <name type="scientific">Tuber melanosporum (strain Mel28)</name>
    <name type="common">Perigord black truffle</name>
    <dbReference type="NCBI Taxonomy" id="656061"/>
    <lineage>
        <taxon>Eukaryota</taxon>
        <taxon>Fungi</taxon>
        <taxon>Dikarya</taxon>
        <taxon>Ascomycota</taxon>
        <taxon>Pezizomycotina</taxon>
        <taxon>Pezizomycetes</taxon>
        <taxon>Pezizales</taxon>
        <taxon>Tuberaceae</taxon>
        <taxon>Tuber</taxon>
    </lineage>
</organism>
<feature type="compositionally biased region" description="Polar residues" evidence="1">
    <location>
        <begin position="56"/>
        <end position="66"/>
    </location>
</feature>
<feature type="domain" description="AAA protein C-terminal winged helix" evidence="3">
    <location>
        <begin position="439"/>
        <end position="561"/>
    </location>
</feature>
<reference evidence="4 5" key="1">
    <citation type="journal article" date="2010" name="Nature">
        <title>Perigord black truffle genome uncovers evolutionary origins and mechanisms of symbiosis.</title>
        <authorList>
            <person name="Martin F."/>
            <person name="Kohler A."/>
            <person name="Murat C."/>
            <person name="Balestrini R."/>
            <person name="Coutinho P.M."/>
            <person name="Jaillon O."/>
            <person name="Montanini B."/>
            <person name="Morin E."/>
            <person name="Noel B."/>
            <person name="Percudani R."/>
            <person name="Porcel B."/>
            <person name="Rubini A."/>
            <person name="Amicucci A."/>
            <person name="Amselem J."/>
            <person name="Anthouard V."/>
            <person name="Arcioni S."/>
            <person name="Artiguenave F."/>
            <person name="Aury J.M."/>
            <person name="Ballario P."/>
            <person name="Bolchi A."/>
            <person name="Brenna A."/>
            <person name="Brun A."/>
            <person name="Buee M."/>
            <person name="Cantarel B."/>
            <person name="Chevalier G."/>
            <person name="Couloux A."/>
            <person name="Da Silva C."/>
            <person name="Denoeud F."/>
            <person name="Duplessis S."/>
            <person name="Ghignone S."/>
            <person name="Hilselberger B."/>
            <person name="Iotti M."/>
            <person name="Marcais B."/>
            <person name="Mello A."/>
            <person name="Miranda M."/>
            <person name="Pacioni G."/>
            <person name="Quesneville H."/>
            <person name="Riccioni C."/>
            <person name="Ruotolo R."/>
            <person name="Splivallo R."/>
            <person name="Stocchi V."/>
            <person name="Tisserant E."/>
            <person name="Viscomi A.R."/>
            <person name="Zambonelli A."/>
            <person name="Zampieri E."/>
            <person name="Henrissat B."/>
            <person name="Lebrun M.H."/>
            <person name="Paolocci F."/>
            <person name="Bonfante P."/>
            <person name="Ottonello S."/>
            <person name="Wincker P."/>
        </authorList>
    </citation>
    <scope>NUCLEOTIDE SEQUENCE [LARGE SCALE GENOMIC DNA]</scope>
    <source>
        <strain evidence="4 5">Mel28</strain>
    </source>
</reference>
<dbReference type="RefSeq" id="XP_002836709.1">
    <property type="nucleotide sequence ID" value="XM_002836663.1"/>
</dbReference>
<evidence type="ECO:0000259" key="2">
    <source>
        <dbReference type="Pfam" id="PF13191"/>
    </source>
</evidence>
<dbReference type="OMA" id="HYYLLIG"/>
<protein>
    <submittedName>
        <fullName evidence="4">(Perigord truffle) hypothetical protein</fullName>
    </submittedName>
</protein>
<dbReference type="HOGENOM" id="CLU_021105_1_2_1"/>
<dbReference type="Proteomes" id="UP000006911">
    <property type="component" value="Unassembled WGS sequence"/>
</dbReference>
<dbReference type="InterPro" id="IPR041664">
    <property type="entry name" value="AAA_16"/>
</dbReference>
<accession>D5G8Q7</accession>
<dbReference type="InterPro" id="IPR056808">
    <property type="entry name" value="HTH_AAA"/>
</dbReference>
<dbReference type="Gene3D" id="3.40.50.300">
    <property type="entry name" value="P-loop containing nucleotide triphosphate hydrolases"/>
    <property type="match status" value="1"/>
</dbReference>
<evidence type="ECO:0000313" key="4">
    <source>
        <dbReference type="EMBL" id="CAZ80900.1"/>
    </source>
</evidence>
<proteinExistence type="predicted"/>
<feature type="region of interest" description="Disordered" evidence="1">
    <location>
        <begin position="1"/>
        <end position="22"/>
    </location>
</feature>
<sequence>MAMIIPRSFQRTRRSSLFSTKSPQHGLFLPPCILQQKRWSTNQPNSVGGGNDYQFGPSTDLQPQPSTQKWGLIEDMAALGGDQTGGTRGGGTHHGSPRADDGNRGSSRRGGGKPPGGEDDTKHKLKGTAWKMFESAATTGASLAILGLAGYTYHKYYKRLVLQKIDNAFNQGDPALNMATACYSDNEEPWVMLEAQDKIDSIVSGEEQGHYYLLIGEKGTGKTSMLLAAMHKIKGEACSMMEAHADPEIFRIRLGKALDFEFHEDYIGSLFSIRGPRDTTALLDIERALNKLEKVALIRRKATGKPLIMIVNSMHLLRNDDDGKDLLELLQQKAESWAASGLVTLIFNSDDYWVYERLKQYGSRMELISVKDLSKEKAITALKNYRAKYKHEMASMDVLERVYELVGGRLAFLNKVAREEDMIAKCKEICEIEKTWLLNKCGLLGSEMDDDVMDQQKFASSAMVLVKHLVDMEQADAGEYNRYNPEIGHELPEVPLYRARQIMTRAEFIEEFDHINIFTIDSKARVRADSVPMQNAFREVCGEPGFAQYLEDTLERISDIESLGRTKELTIKDLWHGGKYNMTVKNYRGNIEKSIHFDVTCGEKVKGEEEDDS</sequence>